<reference evidence="6 7" key="1">
    <citation type="submission" date="2024-12" db="EMBL/GenBank/DDBJ databases">
        <title>The unique morphological basis and parallel evolutionary history of personate flowers in Penstemon.</title>
        <authorList>
            <person name="Depatie T.H."/>
            <person name="Wessinger C.A."/>
        </authorList>
    </citation>
    <scope>NUCLEOTIDE SEQUENCE [LARGE SCALE GENOMIC DNA]</scope>
    <source>
        <strain evidence="6">WTNN_2</strain>
        <tissue evidence="6">Leaf</tissue>
    </source>
</reference>
<dbReference type="GO" id="GO:0005634">
    <property type="term" value="C:nucleus"/>
    <property type="evidence" value="ECO:0007669"/>
    <property type="project" value="UniProtKB-SubCell"/>
</dbReference>
<dbReference type="PANTHER" id="PTHR13408:SF0">
    <property type="entry name" value="DNA-DIRECTED RNA POLYMERASE III SUBUNIT RPC4"/>
    <property type="match status" value="1"/>
</dbReference>
<evidence type="ECO:0000256" key="3">
    <source>
        <dbReference type="ARBA" id="ARBA00023163"/>
    </source>
</evidence>
<protein>
    <recommendedName>
        <fullName evidence="8">DNA-directed RNA polymerase III subunit RPC4</fullName>
    </recommendedName>
</protein>
<dbReference type="PANTHER" id="PTHR13408">
    <property type="entry name" value="DNA-DIRECTED RNA POLYMERASE III"/>
    <property type="match status" value="1"/>
</dbReference>
<evidence type="ECO:0000256" key="5">
    <source>
        <dbReference type="SAM" id="MobiDB-lite"/>
    </source>
</evidence>
<sequence length="324" mass="35821">MDIDPPSSGPRKVRFAPKAPARRTPKPVAAKIENEVGNDEAEEQALVRRVEEHLGRRGSKEQKKPSVQVAFSHETTSTAIRTFGKSKERTDDQSAATDVEEKYAFDDMQKAVTETETIEDYEGLGLTDGSSVKKKREYKEPWDYDRSYYPTILPLRPPNSGNPEILDKAEFENAEVCGESTLSTASELGLGLLDKDDTPRLICFQFPRNIPLGRREAQDNQREKIRASKGKDVAGSSIVEPSKTVCSLEELPEGFMGKLKVYESGKVKFAIGNVLYDVTPSTECTCAQSVAAVNTIDNHLCDLGKLMKSKANVTPDLDSVLDNM</sequence>
<organism evidence="6 7">
    <name type="scientific">Penstemon smallii</name>
    <dbReference type="NCBI Taxonomy" id="265156"/>
    <lineage>
        <taxon>Eukaryota</taxon>
        <taxon>Viridiplantae</taxon>
        <taxon>Streptophyta</taxon>
        <taxon>Embryophyta</taxon>
        <taxon>Tracheophyta</taxon>
        <taxon>Spermatophyta</taxon>
        <taxon>Magnoliopsida</taxon>
        <taxon>eudicotyledons</taxon>
        <taxon>Gunneridae</taxon>
        <taxon>Pentapetalae</taxon>
        <taxon>asterids</taxon>
        <taxon>lamiids</taxon>
        <taxon>Lamiales</taxon>
        <taxon>Plantaginaceae</taxon>
        <taxon>Cheloneae</taxon>
        <taxon>Penstemon</taxon>
    </lineage>
</organism>
<dbReference type="GO" id="GO:0000428">
    <property type="term" value="C:DNA-directed RNA polymerase complex"/>
    <property type="evidence" value="ECO:0007669"/>
    <property type="project" value="UniProtKB-KW"/>
</dbReference>
<feature type="region of interest" description="Disordered" evidence="5">
    <location>
        <begin position="1"/>
        <end position="40"/>
    </location>
</feature>
<evidence type="ECO:0000256" key="1">
    <source>
        <dbReference type="ARBA" id="ARBA00004123"/>
    </source>
</evidence>
<keyword evidence="3" id="KW-0804">Transcription</keyword>
<gene>
    <name evidence="6" type="ORF">ACJIZ3_022473</name>
</gene>
<proteinExistence type="predicted"/>
<comment type="caution">
    <text evidence="6">The sequence shown here is derived from an EMBL/GenBank/DDBJ whole genome shotgun (WGS) entry which is preliminary data.</text>
</comment>
<evidence type="ECO:0000313" key="6">
    <source>
        <dbReference type="EMBL" id="KAL3837882.1"/>
    </source>
</evidence>
<dbReference type="InterPro" id="IPR007811">
    <property type="entry name" value="RPC4"/>
</dbReference>
<dbReference type="Pfam" id="PF05132">
    <property type="entry name" value="RNA_pol_Rpc4"/>
    <property type="match status" value="1"/>
</dbReference>
<evidence type="ECO:0000256" key="2">
    <source>
        <dbReference type="ARBA" id="ARBA00022478"/>
    </source>
</evidence>
<evidence type="ECO:0008006" key="8">
    <source>
        <dbReference type="Google" id="ProtNLM"/>
    </source>
</evidence>
<comment type="subcellular location">
    <subcellularLocation>
        <location evidence="1">Nucleus</location>
    </subcellularLocation>
</comment>
<accession>A0ABD3TM99</accession>
<evidence type="ECO:0000313" key="7">
    <source>
        <dbReference type="Proteomes" id="UP001634393"/>
    </source>
</evidence>
<dbReference type="AlphaFoldDB" id="A0ABD3TM99"/>
<keyword evidence="4" id="KW-0539">Nucleus</keyword>
<evidence type="ECO:0000256" key="4">
    <source>
        <dbReference type="ARBA" id="ARBA00023242"/>
    </source>
</evidence>
<keyword evidence="2" id="KW-0240">DNA-directed RNA polymerase</keyword>
<name>A0ABD3TM99_9LAMI</name>
<feature type="compositionally biased region" description="Basic residues" evidence="5">
    <location>
        <begin position="11"/>
        <end position="25"/>
    </location>
</feature>
<dbReference type="Proteomes" id="UP001634393">
    <property type="component" value="Unassembled WGS sequence"/>
</dbReference>
<keyword evidence="7" id="KW-1185">Reference proteome</keyword>
<dbReference type="EMBL" id="JBJXBP010000003">
    <property type="protein sequence ID" value="KAL3837882.1"/>
    <property type="molecule type" value="Genomic_DNA"/>
</dbReference>